<name>C3YGG4_BRAFL</name>
<dbReference type="InterPro" id="IPR002553">
    <property type="entry name" value="Clathrin/coatomer_adapt-like_N"/>
</dbReference>
<dbReference type="GO" id="GO:0016192">
    <property type="term" value="P:vesicle-mediated transport"/>
    <property type="evidence" value="ECO:0000318"/>
    <property type="project" value="GO_Central"/>
</dbReference>
<dbReference type="EMBL" id="GG666511">
    <property type="protein sequence ID" value="EEN60685.1"/>
    <property type="molecule type" value="Genomic_DNA"/>
</dbReference>
<dbReference type="Proteomes" id="UP000001554">
    <property type="component" value="Chromosome 6"/>
</dbReference>
<evidence type="ECO:0000256" key="5">
    <source>
        <dbReference type="ARBA" id="ARBA00023136"/>
    </source>
</evidence>
<evidence type="ECO:0000256" key="6">
    <source>
        <dbReference type="PIRNR" id="PIRNR002291"/>
    </source>
</evidence>
<evidence type="ECO:0000259" key="8">
    <source>
        <dbReference type="Pfam" id="PF09066"/>
    </source>
</evidence>
<evidence type="ECO:0000256" key="4">
    <source>
        <dbReference type="ARBA" id="ARBA00022927"/>
    </source>
</evidence>
<feature type="domain" description="Beta-adaptin appendage C-terminal subdomain" evidence="8">
    <location>
        <begin position="623"/>
        <end position="715"/>
    </location>
</feature>
<keyword evidence="3 6" id="KW-0813">Transport</keyword>
<reference evidence="9" key="1">
    <citation type="journal article" date="2008" name="Nature">
        <title>The amphioxus genome and the evolution of the chordate karyotype.</title>
        <authorList>
            <consortium name="US DOE Joint Genome Institute (JGI-PGF)"/>
            <person name="Putnam N.H."/>
            <person name="Butts T."/>
            <person name="Ferrier D.E.K."/>
            <person name="Furlong R.F."/>
            <person name="Hellsten U."/>
            <person name="Kawashima T."/>
            <person name="Robinson-Rechavi M."/>
            <person name="Shoguchi E."/>
            <person name="Terry A."/>
            <person name="Yu J.-K."/>
            <person name="Benito-Gutierrez E.L."/>
            <person name="Dubchak I."/>
            <person name="Garcia-Fernandez J."/>
            <person name="Gibson-Brown J.J."/>
            <person name="Grigoriev I.V."/>
            <person name="Horton A.C."/>
            <person name="de Jong P.J."/>
            <person name="Jurka J."/>
            <person name="Kapitonov V.V."/>
            <person name="Kohara Y."/>
            <person name="Kuroki Y."/>
            <person name="Lindquist E."/>
            <person name="Lucas S."/>
            <person name="Osoegawa K."/>
            <person name="Pennacchio L.A."/>
            <person name="Salamov A.A."/>
            <person name="Satou Y."/>
            <person name="Sauka-Spengler T."/>
            <person name="Schmutz J."/>
            <person name="Shin-I T."/>
            <person name="Toyoda A."/>
            <person name="Bronner-Fraser M."/>
            <person name="Fujiyama A."/>
            <person name="Holland L.Z."/>
            <person name="Holland P.W.H."/>
            <person name="Satoh N."/>
            <person name="Rokhsar D.S."/>
        </authorList>
    </citation>
    <scope>NUCLEOTIDE SEQUENCE [LARGE SCALE GENOMIC DNA]</scope>
    <source>
        <strain evidence="9">S238N-H82</strain>
        <tissue evidence="9">Testes</tissue>
    </source>
</reference>
<dbReference type="PIRSF" id="PIRSF002291">
    <property type="entry name" value="AP_complex_beta"/>
    <property type="match status" value="1"/>
</dbReference>
<evidence type="ECO:0000256" key="3">
    <source>
        <dbReference type="ARBA" id="ARBA00022448"/>
    </source>
</evidence>
<dbReference type="OrthoDB" id="10254310at2759"/>
<dbReference type="InParanoid" id="C3YGG4"/>
<dbReference type="FunFam" id="1.25.10.10:FF:000151">
    <property type="entry name" value="AP complex subunit beta"/>
    <property type="match status" value="1"/>
</dbReference>
<protein>
    <recommendedName>
        <fullName evidence="6">AP complex subunit beta</fullName>
    </recommendedName>
</protein>
<sequence length="741" mass="82993">MPFFAGNDTIRELRTALSDPAVHADKIRYRQVLRRVVSLMTDGADMSPLFPDIIKASATADLVQKKLTYLYICNYAAVQQDLALLAINTLQKDCLEPNPMVRGLALRTMCSLRIPSLVEYIQLPLKKGLQDSSAYVRRNAVNGCAKMLHVAPELIQDASMIDQLYGMIRDKDPIVVVNCLQALEEILQAEGGVVVNKNIAHYLLNRVQDFSEWGQCQVLHFLLKYKPSEEEETFDIMNIVDVCLKHSNSGVIMAALKYFLFLTQDMPQIQEQVYNRAKSPLLNIITSGGPELSYVALCHIQYILATSPGLFNRDFKKFFCRYNDPLYVKTKKLEVLTEMATDGTEGDIVDELSMYCTDVSTDLATASIQAIGKIARRLPTSAAHCVGTLLKIHGLQQEHITSAVLMALKDLVLLYPDIVTKVTPLLPNCVELVQEGPAKATLVWLLGQYGQTLPNGPYILEDMIENVASEISVQVKLELLTATAKMFFIRPAECQDMLGCLLEYCIDEDSNMAVRDRALMYYRLLHTDVQQARRVILGAANRPVQIQDSDAPGHEVIDLMDLNTLVPIYGRRRWDVMVEEQKRKQEQTKLTNGTSNETHMAAEVAEAVEEDNLEETISLLSHCSLTPQEFETKWGELDCVTTVHLDYDPTQSPNGLLQKLEAAHIFTMASSPEEATQWKAFLFAVAEMKDETHVVLVELCLDRLAATMQATCKFGADHMEDAVPLISQFGRILRGTITSFS</sequence>
<dbReference type="GeneID" id="118418557"/>
<dbReference type="InterPro" id="IPR026739">
    <property type="entry name" value="AP_beta"/>
</dbReference>
<reference evidence="10" key="2">
    <citation type="journal article" date="2020" name="Nat. Ecol. Evol.">
        <title>Deeply conserved synteny resolves early events in vertebrate evolution.</title>
        <authorList>
            <person name="Simakov O."/>
            <person name="Marletaz F."/>
            <person name="Yue J.X."/>
            <person name="O'Connell B."/>
            <person name="Jenkins J."/>
            <person name="Brandt A."/>
            <person name="Calef R."/>
            <person name="Tung C.H."/>
            <person name="Huang T.K."/>
            <person name="Schmutz J."/>
            <person name="Satoh N."/>
            <person name="Yu J.K."/>
            <person name="Putnam N.H."/>
            <person name="Green R.E."/>
            <person name="Rokhsar D.S."/>
        </authorList>
    </citation>
    <scope>NUCLEOTIDE SEQUENCE [LARGE SCALE GENOMIC DNA]</scope>
    <source>
        <strain evidence="10">S238N-H82</strain>
    </source>
</reference>
<dbReference type="GO" id="GO:0030131">
    <property type="term" value="C:clathrin adaptor complex"/>
    <property type="evidence" value="ECO:0007669"/>
    <property type="project" value="InterPro"/>
</dbReference>
<feature type="domain" description="Clathrin/coatomer adaptor adaptin-like N-terminal" evidence="7">
    <location>
        <begin position="21"/>
        <end position="527"/>
    </location>
</feature>
<dbReference type="Pfam" id="PF01602">
    <property type="entry name" value="Adaptin_N"/>
    <property type="match status" value="1"/>
</dbReference>
<dbReference type="InterPro" id="IPR015151">
    <property type="entry name" value="B-adaptin_app_sub_C"/>
</dbReference>
<dbReference type="eggNOG" id="KOG1061">
    <property type="taxonomic scope" value="Eukaryota"/>
</dbReference>
<dbReference type="GO" id="GO:0006886">
    <property type="term" value="P:intracellular protein transport"/>
    <property type="evidence" value="ECO:0007669"/>
    <property type="project" value="InterPro"/>
</dbReference>
<dbReference type="InterPro" id="IPR011989">
    <property type="entry name" value="ARM-like"/>
</dbReference>
<keyword evidence="10" id="KW-1185">Reference proteome</keyword>
<dbReference type="AlphaFoldDB" id="C3YGG4"/>
<dbReference type="GO" id="GO:0012505">
    <property type="term" value="C:endomembrane system"/>
    <property type="evidence" value="ECO:0007669"/>
    <property type="project" value="UniProtKB-SubCell"/>
</dbReference>
<dbReference type="Gene3D" id="1.25.10.10">
    <property type="entry name" value="Leucine-rich Repeat Variant"/>
    <property type="match status" value="1"/>
</dbReference>
<proteinExistence type="inferred from homology"/>
<comment type="similarity">
    <text evidence="2 6">Belongs to the adaptor complexes large subunit family.</text>
</comment>
<comment type="subcellular location">
    <subcellularLocation>
        <location evidence="1">Endomembrane system</location>
    </subcellularLocation>
</comment>
<evidence type="ECO:0000313" key="11">
    <source>
        <dbReference type="RefSeq" id="XP_035680447.1"/>
    </source>
</evidence>
<dbReference type="InterPro" id="IPR016024">
    <property type="entry name" value="ARM-type_fold"/>
</dbReference>
<dbReference type="SUPFAM" id="SSF48371">
    <property type="entry name" value="ARM repeat"/>
    <property type="match status" value="1"/>
</dbReference>
<dbReference type="InterPro" id="IPR016342">
    <property type="entry name" value="AP_complex_bsu_1_2_4"/>
</dbReference>
<dbReference type="OMA" id="FIQRPTR"/>
<dbReference type="STRING" id="7739.C3YGG4"/>
<evidence type="ECO:0000256" key="2">
    <source>
        <dbReference type="ARBA" id="ARBA00006613"/>
    </source>
</evidence>
<dbReference type="Pfam" id="PF09066">
    <property type="entry name" value="B2-adapt-app_C"/>
    <property type="match status" value="1"/>
</dbReference>
<accession>C3YGG4</accession>
<gene>
    <name evidence="11" type="primary">LOC118418557</name>
    <name evidence="9" type="ORF">BRAFLDRAFT_94836</name>
</gene>
<reference evidence="11" key="3">
    <citation type="submission" date="2025-04" db="UniProtKB">
        <authorList>
            <consortium name="RefSeq"/>
        </authorList>
    </citation>
    <scope>IDENTIFICATION</scope>
    <source>
        <strain evidence="11">S238N-H82</strain>
        <tissue evidence="11">Testes</tissue>
    </source>
</reference>
<dbReference type="GO" id="GO:0030276">
    <property type="term" value="F:clathrin binding"/>
    <property type="evidence" value="ECO:0007669"/>
    <property type="project" value="InterPro"/>
</dbReference>
<dbReference type="KEGG" id="bfo:118418557"/>
<evidence type="ECO:0000313" key="9">
    <source>
        <dbReference type="EMBL" id="EEN60685.1"/>
    </source>
</evidence>
<dbReference type="PANTHER" id="PTHR11134">
    <property type="entry name" value="ADAPTOR COMPLEX SUBUNIT BETA FAMILY MEMBER"/>
    <property type="match status" value="1"/>
</dbReference>
<keyword evidence="5 6" id="KW-0472">Membrane</keyword>
<keyword evidence="4 6" id="KW-0653">Protein transport</keyword>
<dbReference type="Gene3D" id="3.30.310.10">
    <property type="entry name" value="TATA-Binding Protein"/>
    <property type="match status" value="1"/>
</dbReference>
<dbReference type="RefSeq" id="XP_035680447.1">
    <property type="nucleotide sequence ID" value="XM_035824554.1"/>
</dbReference>
<evidence type="ECO:0000256" key="1">
    <source>
        <dbReference type="ARBA" id="ARBA00004308"/>
    </source>
</evidence>
<evidence type="ECO:0000313" key="10">
    <source>
        <dbReference type="Proteomes" id="UP000001554"/>
    </source>
</evidence>
<evidence type="ECO:0000259" key="7">
    <source>
        <dbReference type="Pfam" id="PF01602"/>
    </source>
</evidence>
<dbReference type="InterPro" id="IPR012295">
    <property type="entry name" value="TBP_dom_sf"/>
</dbReference>
<organism>
    <name type="scientific">Branchiostoma floridae</name>
    <name type="common">Florida lancelet</name>
    <name type="synonym">Amphioxus</name>
    <dbReference type="NCBI Taxonomy" id="7739"/>
    <lineage>
        <taxon>Eukaryota</taxon>
        <taxon>Metazoa</taxon>
        <taxon>Chordata</taxon>
        <taxon>Cephalochordata</taxon>
        <taxon>Leptocardii</taxon>
        <taxon>Amphioxiformes</taxon>
        <taxon>Branchiostomatidae</taxon>
        <taxon>Branchiostoma</taxon>
    </lineage>
</organism>